<keyword evidence="2" id="KW-1185">Reference proteome</keyword>
<organism evidence="1 2">
    <name type="scientific">Fusarium decemcellulare</name>
    <dbReference type="NCBI Taxonomy" id="57161"/>
    <lineage>
        <taxon>Eukaryota</taxon>
        <taxon>Fungi</taxon>
        <taxon>Dikarya</taxon>
        <taxon>Ascomycota</taxon>
        <taxon>Pezizomycotina</taxon>
        <taxon>Sordariomycetes</taxon>
        <taxon>Hypocreomycetidae</taxon>
        <taxon>Hypocreales</taxon>
        <taxon>Nectriaceae</taxon>
        <taxon>Fusarium</taxon>
        <taxon>Fusarium decemcellulare species complex</taxon>
    </lineage>
</organism>
<evidence type="ECO:0000313" key="1">
    <source>
        <dbReference type="EMBL" id="KAJ3520910.1"/>
    </source>
</evidence>
<evidence type="ECO:0000313" key="2">
    <source>
        <dbReference type="Proteomes" id="UP001148629"/>
    </source>
</evidence>
<dbReference type="EMBL" id="JANRMS010002794">
    <property type="protein sequence ID" value="KAJ3520910.1"/>
    <property type="molecule type" value="Genomic_DNA"/>
</dbReference>
<reference evidence="1" key="1">
    <citation type="submission" date="2022-08" db="EMBL/GenBank/DDBJ databases">
        <title>Genome Sequence of Fusarium decemcellulare.</title>
        <authorList>
            <person name="Buettner E."/>
        </authorList>
    </citation>
    <scope>NUCLEOTIDE SEQUENCE</scope>
    <source>
        <strain evidence="1">Babe19</strain>
    </source>
</reference>
<dbReference type="Proteomes" id="UP001148629">
    <property type="component" value="Unassembled WGS sequence"/>
</dbReference>
<name>A0ACC1RJG5_9HYPO</name>
<accession>A0ACC1RJG5</accession>
<proteinExistence type="predicted"/>
<comment type="caution">
    <text evidence="1">The sequence shown here is derived from an EMBL/GenBank/DDBJ whole genome shotgun (WGS) entry which is preliminary data.</text>
</comment>
<gene>
    <name evidence="1" type="ORF">NM208_g13524</name>
</gene>
<sequence>MSDKVSPPSSDKSRSARGSPEVTPLHDAEHWARLQEENDDADSSLGTDTESSTASMTSSIVNYRTIHGRTYHSDRGNAQYWASNDTQQVEAMDIIEIDDCTQEWTFAPDSFDFVHMRYLYGSIGDWSALFKEAYRACKPGGWVESFEASPRMESDDGTVTERCAINEWGKFFIEGGRKLGRPFTIIDEDLQQRYMEEAGFAPIGSWPKDPKLKEIGQFSHAAMEQDFEGFVLYMASIVLGWSKEEVSVYCSQLRREMRSGKYHPYCRLRVVYGRKPEKPAE</sequence>
<protein>
    <submittedName>
        <fullName evidence="1">Uncharacterized protein</fullName>
    </submittedName>
</protein>